<evidence type="ECO:0000256" key="4">
    <source>
        <dbReference type="ARBA" id="ARBA00023157"/>
    </source>
</evidence>
<evidence type="ECO:0000256" key="6">
    <source>
        <dbReference type="SAM" id="Phobius"/>
    </source>
</evidence>
<dbReference type="Proteomes" id="UP000515512">
    <property type="component" value="Chromosome"/>
</dbReference>
<organism evidence="8 9">
    <name type="scientific">Nocardia huaxiensis</name>
    <dbReference type="NCBI Taxonomy" id="2755382"/>
    <lineage>
        <taxon>Bacteria</taxon>
        <taxon>Bacillati</taxon>
        <taxon>Actinomycetota</taxon>
        <taxon>Actinomycetes</taxon>
        <taxon>Mycobacteriales</taxon>
        <taxon>Nocardiaceae</taxon>
        <taxon>Nocardia</taxon>
    </lineage>
</organism>
<feature type="transmembrane region" description="Helical" evidence="6">
    <location>
        <begin position="24"/>
        <end position="46"/>
    </location>
</feature>
<keyword evidence="9" id="KW-1185">Reference proteome</keyword>
<sequence>MSSKPGDRKNPLAKADQADRNRKILIQVGVAAVLIGLVVAIGVGVMNKKSDKDGQAIDANWNSEAAAAVPPNLTDSGAIRIENASANPPEGSKKVTVQLVADLQCPACEMFEQANSDALTKAVQSGSAAVEYNIISFLNQVSNGNLYSQRAAAAAYVVATADRSKFQDWVTKMFAAQPAEGSDGMTEDKLLEITKSAGYTDPAVEKDIKEGKYTSWVMDHTKSVFATGIKSTPTVYVNGQQIQPPMTKDGMTAVIESAAKG</sequence>
<reference evidence="8 9" key="1">
    <citation type="submission" date="2020-07" db="EMBL/GenBank/DDBJ databases">
        <authorList>
            <person name="Zhuang K."/>
            <person name="Ran Y."/>
        </authorList>
    </citation>
    <scope>NUCLEOTIDE SEQUENCE [LARGE SCALE GENOMIC DNA]</scope>
    <source>
        <strain evidence="8 9">WCH-YHL-001</strain>
    </source>
</reference>
<keyword evidence="6" id="KW-0812">Transmembrane</keyword>
<gene>
    <name evidence="8" type="ORF">H0264_08100</name>
</gene>
<protein>
    <submittedName>
        <fullName evidence="8">Thioredoxin domain-containing protein</fullName>
    </submittedName>
</protein>
<evidence type="ECO:0000313" key="9">
    <source>
        <dbReference type="Proteomes" id="UP000515512"/>
    </source>
</evidence>
<keyword evidence="2" id="KW-0732">Signal</keyword>
<accession>A0A7D6ZNV7</accession>
<dbReference type="GO" id="GO:0016491">
    <property type="term" value="F:oxidoreductase activity"/>
    <property type="evidence" value="ECO:0007669"/>
    <property type="project" value="UniProtKB-KW"/>
</dbReference>
<dbReference type="InterPro" id="IPR012336">
    <property type="entry name" value="Thioredoxin-like_fold"/>
</dbReference>
<evidence type="ECO:0000256" key="3">
    <source>
        <dbReference type="ARBA" id="ARBA00023002"/>
    </source>
</evidence>
<dbReference type="PANTHER" id="PTHR13887">
    <property type="entry name" value="GLUTATHIONE S-TRANSFERASE KAPPA"/>
    <property type="match status" value="1"/>
</dbReference>
<evidence type="ECO:0000256" key="5">
    <source>
        <dbReference type="ARBA" id="ARBA00023284"/>
    </source>
</evidence>
<keyword evidence="6" id="KW-0472">Membrane</keyword>
<evidence type="ECO:0000313" key="8">
    <source>
        <dbReference type="EMBL" id="QLY34200.1"/>
    </source>
</evidence>
<feature type="domain" description="Thioredoxin-like fold" evidence="7">
    <location>
        <begin position="94"/>
        <end position="256"/>
    </location>
</feature>
<name>A0A7D6ZNV7_9NOCA</name>
<dbReference type="Pfam" id="PF13462">
    <property type="entry name" value="Thioredoxin_4"/>
    <property type="match status" value="1"/>
</dbReference>
<dbReference type="InterPro" id="IPR036249">
    <property type="entry name" value="Thioredoxin-like_sf"/>
</dbReference>
<dbReference type="AlphaFoldDB" id="A0A7D6ZNV7"/>
<dbReference type="PANTHER" id="PTHR13887:SF14">
    <property type="entry name" value="DISULFIDE BOND FORMATION PROTEIN D"/>
    <property type="match status" value="1"/>
</dbReference>
<dbReference type="KEGG" id="nhu:H0264_08100"/>
<keyword evidence="3" id="KW-0560">Oxidoreductase</keyword>
<evidence type="ECO:0000256" key="1">
    <source>
        <dbReference type="ARBA" id="ARBA00005791"/>
    </source>
</evidence>
<keyword evidence="5" id="KW-0676">Redox-active center</keyword>
<dbReference type="SUPFAM" id="SSF52833">
    <property type="entry name" value="Thioredoxin-like"/>
    <property type="match status" value="1"/>
</dbReference>
<dbReference type="EMBL" id="CP059399">
    <property type="protein sequence ID" value="QLY34200.1"/>
    <property type="molecule type" value="Genomic_DNA"/>
</dbReference>
<keyword evidence="4" id="KW-1015">Disulfide bond</keyword>
<evidence type="ECO:0000259" key="7">
    <source>
        <dbReference type="Pfam" id="PF13462"/>
    </source>
</evidence>
<comment type="similarity">
    <text evidence="1">Belongs to the thioredoxin family. DsbA subfamily.</text>
</comment>
<evidence type="ECO:0000256" key="2">
    <source>
        <dbReference type="ARBA" id="ARBA00022729"/>
    </source>
</evidence>
<proteinExistence type="inferred from homology"/>
<dbReference type="Gene3D" id="3.40.30.10">
    <property type="entry name" value="Glutaredoxin"/>
    <property type="match status" value="1"/>
</dbReference>
<keyword evidence="6" id="KW-1133">Transmembrane helix</keyword>